<keyword evidence="2" id="KW-1133">Transmembrane helix</keyword>
<dbReference type="HOGENOM" id="CLU_2439326_0_0_11"/>
<accession>D3Q4H1</accession>
<reference evidence="3 4" key="1">
    <citation type="journal article" date="2009" name="Stand. Genomic Sci.">
        <title>Complete genome sequence of Stackebrandtia nassauensis type strain (LLR-40K-21).</title>
        <authorList>
            <person name="Munk C."/>
            <person name="Lapidus A."/>
            <person name="Copeland A."/>
            <person name="Jando M."/>
            <person name="Mayilraj S."/>
            <person name="Glavina Del Rio T."/>
            <person name="Nolan M."/>
            <person name="Chen F."/>
            <person name="Lucas S."/>
            <person name="Tice H."/>
            <person name="Cheng J.F."/>
            <person name="Han C."/>
            <person name="Detter J.C."/>
            <person name="Bruce D."/>
            <person name="Goodwin L."/>
            <person name="Chain P."/>
            <person name="Pitluck S."/>
            <person name="Goker M."/>
            <person name="Ovchinikova G."/>
            <person name="Pati A."/>
            <person name="Ivanova N."/>
            <person name="Mavromatis K."/>
            <person name="Chen A."/>
            <person name="Palaniappan K."/>
            <person name="Land M."/>
            <person name="Hauser L."/>
            <person name="Chang Y.J."/>
            <person name="Jeffries C.D."/>
            <person name="Bristow J."/>
            <person name="Eisen J.A."/>
            <person name="Markowitz V."/>
            <person name="Hugenholtz P."/>
            <person name="Kyrpides N.C."/>
            <person name="Klenk H.P."/>
        </authorList>
    </citation>
    <scope>NUCLEOTIDE SEQUENCE [LARGE SCALE GENOMIC DNA]</scope>
    <source>
        <strain evidence="4">DSM 44728 / CIP 108903 / NRRL B-16338 / NBRC 102104 / LLR-40K-21</strain>
    </source>
</reference>
<sequence>MSAEVASTPLWIPVLLGGTLLLSLAAVVAVILLSVRVNKLSAELRARHPVQPMRPAPPPHGYGQQPQSPQPGQQPPLPPGQNPQQPPPPA</sequence>
<feature type="transmembrane region" description="Helical" evidence="2">
    <location>
        <begin position="12"/>
        <end position="35"/>
    </location>
</feature>
<dbReference type="RefSeq" id="WP_013015702.1">
    <property type="nucleotide sequence ID" value="NC_013947.1"/>
</dbReference>
<keyword evidence="4" id="KW-1185">Reference proteome</keyword>
<evidence type="ECO:0000313" key="4">
    <source>
        <dbReference type="Proteomes" id="UP000000844"/>
    </source>
</evidence>
<protein>
    <submittedName>
        <fullName evidence="3">Uncharacterized protein</fullName>
    </submittedName>
</protein>
<evidence type="ECO:0000313" key="3">
    <source>
        <dbReference type="EMBL" id="ADD40131.1"/>
    </source>
</evidence>
<evidence type="ECO:0000256" key="2">
    <source>
        <dbReference type="SAM" id="Phobius"/>
    </source>
</evidence>
<dbReference type="Proteomes" id="UP000000844">
    <property type="component" value="Chromosome"/>
</dbReference>
<organism evidence="3 4">
    <name type="scientific">Stackebrandtia nassauensis (strain DSM 44728 / CIP 108903 / NRRL B-16338 / NBRC 102104 / LLR-40K-21)</name>
    <dbReference type="NCBI Taxonomy" id="446470"/>
    <lineage>
        <taxon>Bacteria</taxon>
        <taxon>Bacillati</taxon>
        <taxon>Actinomycetota</taxon>
        <taxon>Actinomycetes</taxon>
        <taxon>Glycomycetales</taxon>
        <taxon>Glycomycetaceae</taxon>
        <taxon>Stackebrandtia</taxon>
    </lineage>
</organism>
<feature type="region of interest" description="Disordered" evidence="1">
    <location>
        <begin position="46"/>
        <end position="90"/>
    </location>
</feature>
<proteinExistence type="predicted"/>
<dbReference type="EMBL" id="CP001778">
    <property type="protein sequence ID" value="ADD40131.1"/>
    <property type="molecule type" value="Genomic_DNA"/>
</dbReference>
<feature type="compositionally biased region" description="Pro residues" evidence="1">
    <location>
        <begin position="68"/>
        <end position="90"/>
    </location>
</feature>
<keyword evidence="2" id="KW-0812">Transmembrane</keyword>
<dbReference type="KEGG" id="sna:Snas_0414"/>
<evidence type="ECO:0000256" key="1">
    <source>
        <dbReference type="SAM" id="MobiDB-lite"/>
    </source>
</evidence>
<name>D3Q4H1_STANL</name>
<gene>
    <name evidence="3" type="ordered locus">Snas_0414</name>
</gene>
<dbReference type="AlphaFoldDB" id="D3Q4H1"/>
<keyword evidence="2" id="KW-0472">Membrane</keyword>
<dbReference type="STRING" id="446470.Snas_0414"/>